<dbReference type="KEGG" id="tpla:ElP_23430"/>
<feature type="signal peptide" evidence="2">
    <location>
        <begin position="1"/>
        <end position="22"/>
    </location>
</feature>
<feature type="domain" description="DUF4397" evidence="4">
    <location>
        <begin position="22"/>
        <end position="143"/>
    </location>
</feature>
<evidence type="ECO:0000313" key="5">
    <source>
        <dbReference type="EMBL" id="QDV34454.1"/>
    </source>
</evidence>
<feature type="transmembrane region" description="Helical" evidence="1">
    <location>
        <begin position="231"/>
        <end position="248"/>
    </location>
</feature>
<accession>A0A518H0S5</accession>
<dbReference type="InterPro" id="IPR025510">
    <property type="entry name" value="DUF4397"/>
</dbReference>
<sequence precursor="true">MIRTHSAAVALAMVVLSSPALADVRFFHLSPDTPAVDVLAGASEDTKAPIVEGLSYPNGTGYLPVPTGNYFIDVTPAGMPSMVAIDLNDIALDGATSYTAAAIGTLDDSDDVPLTALLLEDNAVVSDLAQLRIVHASPDAGLVDIFVDGGLALDDFAFGSATGYLGLAAGLYDIEIVQASTGDTLAAFSQLELTSRQVSTAFAIGLVGSTDPDFGFNVLLTNDAAVVPEPGSVAMLSIGIASLAGLALRRRRRRARG</sequence>
<feature type="chain" id="PRO_5022061186" evidence="2">
    <location>
        <begin position="23"/>
        <end position="257"/>
    </location>
</feature>
<dbReference type="Pfam" id="PF14344">
    <property type="entry name" value="DUF4397"/>
    <property type="match status" value="1"/>
</dbReference>
<evidence type="ECO:0000256" key="2">
    <source>
        <dbReference type="SAM" id="SignalP"/>
    </source>
</evidence>
<keyword evidence="1" id="KW-0472">Membrane</keyword>
<dbReference type="InterPro" id="IPR013424">
    <property type="entry name" value="Ice-binding_C"/>
</dbReference>
<protein>
    <submittedName>
        <fullName evidence="5">PEP-CTERM motif protein</fullName>
    </submittedName>
</protein>
<dbReference type="Pfam" id="PF07589">
    <property type="entry name" value="PEP-CTERM"/>
    <property type="match status" value="1"/>
</dbReference>
<dbReference type="Proteomes" id="UP000317835">
    <property type="component" value="Chromosome"/>
</dbReference>
<proteinExistence type="predicted"/>
<evidence type="ECO:0000259" key="4">
    <source>
        <dbReference type="Pfam" id="PF14344"/>
    </source>
</evidence>
<dbReference type="NCBIfam" id="TIGR02595">
    <property type="entry name" value="PEP_CTERM"/>
    <property type="match status" value="1"/>
</dbReference>
<reference evidence="5 6" key="1">
    <citation type="submission" date="2019-02" db="EMBL/GenBank/DDBJ databases">
        <title>Deep-cultivation of Planctomycetes and their phenomic and genomic characterization uncovers novel biology.</title>
        <authorList>
            <person name="Wiegand S."/>
            <person name="Jogler M."/>
            <person name="Boedeker C."/>
            <person name="Pinto D."/>
            <person name="Vollmers J."/>
            <person name="Rivas-Marin E."/>
            <person name="Kohn T."/>
            <person name="Peeters S.H."/>
            <person name="Heuer A."/>
            <person name="Rast P."/>
            <person name="Oberbeckmann S."/>
            <person name="Bunk B."/>
            <person name="Jeske O."/>
            <person name="Meyerdierks A."/>
            <person name="Storesund J.E."/>
            <person name="Kallscheuer N."/>
            <person name="Luecker S."/>
            <person name="Lage O.M."/>
            <person name="Pohl T."/>
            <person name="Merkel B.J."/>
            <person name="Hornburger P."/>
            <person name="Mueller R.-W."/>
            <person name="Bruemmer F."/>
            <person name="Labrenz M."/>
            <person name="Spormann A.M."/>
            <person name="Op den Camp H."/>
            <person name="Overmann J."/>
            <person name="Amann R."/>
            <person name="Jetten M.S.M."/>
            <person name="Mascher T."/>
            <person name="Medema M.H."/>
            <person name="Devos D.P."/>
            <person name="Kaster A.-K."/>
            <person name="Ovreas L."/>
            <person name="Rohde M."/>
            <person name="Galperin M.Y."/>
            <person name="Jogler C."/>
        </authorList>
    </citation>
    <scope>NUCLEOTIDE SEQUENCE [LARGE SCALE GENOMIC DNA]</scope>
    <source>
        <strain evidence="5 6">ElP</strain>
    </source>
</reference>
<keyword evidence="2" id="KW-0732">Signal</keyword>
<feature type="domain" description="Ice-binding protein C-terminal" evidence="3">
    <location>
        <begin position="227"/>
        <end position="251"/>
    </location>
</feature>
<keyword evidence="6" id="KW-1185">Reference proteome</keyword>
<dbReference type="AlphaFoldDB" id="A0A518H0S5"/>
<keyword evidence="1" id="KW-1133">Transmembrane helix</keyword>
<name>A0A518H0S5_9BACT</name>
<dbReference type="EMBL" id="CP036426">
    <property type="protein sequence ID" value="QDV34454.1"/>
    <property type="molecule type" value="Genomic_DNA"/>
</dbReference>
<evidence type="ECO:0000259" key="3">
    <source>
        <dbReference type="Pfam" id="PF07589"/>
    </source>
</evidence>
<gene>
    <name evidence="5" type="ORF">ElP_23430</name>
</gene>
<evidence type="ECO:0000256" key="1">
    <source>
        <dbReference type="SAM" id="Phobius"/>
    </source>
</evidence>
<organism evidence="5 6">
    <name type="scientific">Tautonia plasticadhaerens</name>
    <dbReference type="NCBI Taxonomy" id="2527974"/>
    <lineage>
        <taxon>Bacteria</taxon>
        <taxon>Pseudomonadati</taxon>
        <taxon>Planctomycetota</taxon>
        <taxon>Planctomycetia</taxon>
        <taxon>Isosphaerales</taxon>
        <taxon>Isosphaeraceae</taxon>
        <taxon>Tautonia</taxon>
    </lineage>
</organism>
<dbReference type="RefSeq" id="WP_197446903.1">
    <property type="nucleotide sequence ID" value="NZ_CP036426.1"/>
</dbReference>
<evidence type="ECO:0000313" key="6">
    <source>
        <dbReference type="Proteomes" id="UP000317835"/>
    </source>
</evidence>
<keyword evidence="1" id="KW-0812">Transmembrane</keyword>